<organism evidence="1 2">
    <name type="scientific">Sphaeroforma arctica JP610</name>
    <dbReference type="NCBI Taxonomy" id="667725"/>
    <lineage>
        <taxon>Eukaryota</taxon>
        <taxon>Ichthyosporea</taxon>
        <taxon>Ichthyophonida</taxon>
        <taxon>Sphaeroforma</taxon>
    </lineage>
</organism>
<name>A0A0L0FFH2_9EUKA</name>
<dbReference type="Proteomes" id="UP000054560">
    <property type="component" value="Unassembled WGS sequence"/>
</dbReference>
<dbReference type="RefSeq" id="XP_014149402.1">
    <property type="nucleotide sequence ID" value="XM_014293927.1"/>
</dbReference>
<accession>A0A0L0FFH2</accession>
<evidence type="ECO:0000313" key="2">
    <source>
        <dbReference type="Proteomes" id="UP000054560"/>
    </source>
</evidence>
<proteinExistence type="predicted"/>
<reference evidence="1 2" key="1">
    <citation type="submission" date="2011-02" db="EMBL/GenBank/DDBJ databases">
        <title>The Genome Sequence of Sphaeroforma arctica JP610.</title>
        <authorList>
            <consortium name="The Broad Institute Genome Sequencing Platform"/>
            <person name="Russ C."/>
            <person name="Cuomo C."/>
            <person name="Young S.K."/>
            <person name="Zeng Q."/>
            <person name="Gargeya S."/>
            <person name="Alvarado L."/>
            <person name="Berlin A."/>
            <person name="Chapman S.B."/>
            <person name="Chen Z."/>
            <person name="Freedman E."/>
            <person name="Gellesch M."/>
            <person name="Goldberg J."/>
            <person name="Griggs A."/>
            <person name="Gujja S."/>
            <person name="Heilman E."/>
            <person name="Heiman D."/>
            <person name="Howarth C."/>
            <person name="Mehta T."/>
            <person name="Neiman D."/>
            <person name="Pearson M."/>
            <person name="Roberts A."/>
            <person name="Saif S."/>
            <person name="Shea T."/>
            <person name="Shenoy N."/>
            <person name="Sisk P."/>
            <person name="Stolte C."/>
            <person name="Sykes S."/>
            <person name="White J."/>
            <person name="Yandava C."/>
            <person name="Burger G."/>
            <person name="Gray M.W."/>
            <person name="Holland P.W.H."/>
            <person name="King N."/>
            <person name="Lang F.B.F."/>
            <person name="Roger A.J."/>
            <person name="Ruiz-Trillo I."/>
            <person name="Haas B."/>
            <person name="Nusbaum C."/>
            <person name="Birren B."/>
        </authorList>
    </citation>
    <scope>NUCLEOTIDE SEQUENCE [LARGE SCALE GENOMIC DNA]</scope>
    <source>
        <strain evidence="1 2">JP610</strain>
    </source>
</reference>
<gene>
    <name evidence="1" type="ORF">SARC_11975</name>
</gene>
<sequence>MLARKAVVKKEIVPETPKALLASRIKLEEDVRERFDKCEFLPYDQNVISKVSISTKLMKQYFGPTGYTQRAGEQQARRLVNLTYTFKDALNEEKRKMQLRCHGLCVKGF</sequence>
<evidence type="ECO:0000313" key="1">
    <source>
        <dbReference type="EMBL" id="KNC75500.1"/>
    </source>
</evidence>
<dbReference type="EMBL" id="KQ243584">
    <property type="protein sequence ID" value="KNC75500.1"/>
    <property type="molecule type" value="Genomic_DNA"/>
</dbReference>
<keyword evidence="2" id="KW-1185">Reference proteome</keyword>
<dbReference type="AlphaFoldDB" id="A0A0L0FFH2"/>
<protein>
    <submittedName>
        <fullName evidence="1">Uncharacterized protein</fullName>
    </submittedName>
</protein>
<dbReference type="GeneID" id="25912479"/>